<dbReference type="Pfam" id="PF09912">
    <property type="entry name" value="DUF2141"/>
    <property type="match status" value="1"/>
</dbReference>
<comment type="caution">
    <text evidence="2">The sequence shown here is derived from an EMBL/GenBank/DDBJ whole genome shotgun (WGS) entry which is preliminary data.</text>
</comment>
<keyword evidence="1" id="KW-0732">Signal</keyword>
<dbReference type="AlphaFoldDB" id="A0A7C9KNE8"/>
<evidence type="ECO:0000313" key="3">
    <source>
        <dbReference type="Proteomes" id="UP000481327"/>
    </source>
</evidence>
<reference evidence="2 3" key="1">
    <citation type="submission" date="2019-09" db="EMBL/GenBank/DDBJ databases">
        <title>Polymorphobacter sp. isolated from a lake in China.</title>
        <authorList>
            <person name="Liu Z."/>
        </authorList>
    </citation>
    <scope>NUCLEOTIDE SEQUENCE [LARGE SCALE GENOMIC DNA]</scope>
    <source>
        <strain evidence="2 3">D40P</strain>
    </source>
</reference>
<dbReference type="RefSeq" id="WP_152578117.1">
    <property type="nucleotide sequence ID" value="NZ_JAATJI010000002.1"/>
</dbReference>
<evidence type="ECO:0000256" key="1">
    <source>
        <dbReference type="SAM" id="SignalP"/>
    </source>
</evidence>
<protein>
    <submittedName>
        <fullName evidence="2">DUF2141 domain-containing protein</fullName>
    </submittedName>
</protein>
<proteinExistence type="predicted"/>
<gene>
    <name evidence="2" type="ORF">F3168_10460</name>
</gene>
<feature type="signal peptide" evidence="1">
    <location>
        <begin position="1"/>
        <end position="24"/>
    </location>
</feature>
<sequence length="170" mass="17867">MMKLLGGAATAAALVFGAATPSAAQTQVLGTDVAACAPGAAGPAALVRVSGLKDREGRLRLQYYSDDPKTFLASGAFIRRQEVPMTPYGDMVLCITVPAPGAYAFVVLHDRDEDGKLSIWSDGVGFSNNIKLALAKPKLAPILYTVGPGVTPIHIIMNYRRGLSVRPLAQ</sequence>
<evidence type="ECO:0000313" key="2">
    <source>
        <dbReference type="EMBL" id="MQT17684.1"/>
    </source>
</evidence>
<dbReference type="Proteomes" id="UP000481327">
    <property type="component" value="Unassembled WGS sequence"/>
</dbReference>
<feature type="chain" id="PRO_5028995445" evidence="1">
    <location>
        <begin position="25"/>
        <end position="170"/>
    </location>
</feature>
<keyword evidence="3" id="KW-1185">Reference proteome</keyword>
<organism evidence="2 3">
    <name type="scientific">Sandarakinorhabdus fusca</name>
    <dbReference type="NCBI Taxonomy" id="1439888"/>
    <lineage>
        <taxon>Bacteria</taxon>
        <taxon>Pseudomonadati</taxon>
        <taxon>Pseudomonadota</taxon>
        <taxon>Alphaproteobacteria</taxon>
        <taxon>Sphingomonadales</taxon>
        <taxon>Sphingosinicellaceae</taxon>
        <taxon>Sandarakinorhabdus</taxon>
    </lineage>
</organism>
<dbReference type="EMBL" id="WIOL01000003">
    <property type="protein sequence ID" value="MQT17684.1"/>
    <property type="molecule type" value="Genomic_DNA"/>
</dbReference>
<name>A0A7C9KNE8_9SPHN</name>
<accession>A0A7C9KNE8</accession>
<dbReference type="InterPro" id="IPR018673">
    <property type="entry name" value="DUF2141"/>
</dbReference>
<dbReference type="OrthoDB" id="7189112at2"/>